<dbReference type="OrthoDB" id="768580at2759"/>
<evidence type="ECO:0000313" key="2">
    <source>
        <dbReference type="RefSeq" id="XP_022971153.1"/>
    </source>
</evidence>
<dbReference type="GO" id="GO:0000159">
    <property type="term" value="C:protein phosphatase type 2A complex"/>
    <property type="evidence" value="ECO:0007669"/>
    <property type="project" value="InterPro"/>
</dbReference>
<accession>A0A6J1I604</accession>
<reference evidence="2" key="1">
    <citation type="submission" date="2025-08" db="UniProtKB">
        <authorList>
            <consortium name="RefSeq"/>
        </authorList>
    </citation>
    <scope>IDENTIFICATION</scope>
    <source>
        <tissue evidence="2">Young leaves</tissue>
    </source>
</reference>
<dbReference type="InterPro" id="IPR002554">
    <property type="entry name" value="PP2A_B56"/>
</dbReference>
<name>A0A6J1I604_CUCMA</name>
<dbReference type="SUPFAM" id="SSF48371">
    <property type="entry name" value="ARM repeat"/>
    <property type="match status" value="1"/>
</dbReference>
<dbReference type="AlphaFoldDB" id="A0A6J1I604"/>
<dbReference type="RefSeq" id="XP_022971153.1">
    <property type="nucleotide sequence ID" value="XM_023115385.1"/>
</dbReference>
<dbReference type="Pfam" id="PF01603">
    <property type="entry name" value="B56"/>
    <property type="match status" value="1"/>
</dbReference>
<dbReference type="GO" id="GO:0019888">
    <property type="term" value="F:protein phosphatase regulator activity"/>
    <property type="evidence" value="ECO:0007669"/>
    <property type="project" value="InterPro"/>
</dbReference>
<dbReference type="KEGG" id="cmax:111469910"/>
<organism evidence="1 2">
    <name type="scientific">Cucurbita maxima</name>
    <name type="common">Pumpkin</name>
    <name type="synonym">Winter squash</name>
    <dbReference type="NCBI Taxonomy" id="3661"/>
    <lineage>
        <taxon>Eukaryota</taxon>
        <taxon>Viridiplantae</taxon>
        <taxon>Streptophyta</taxon>
        <taxon>Embryophyta</taxon>
        <taxon>Tracheophyta</taxon>
        <taxon>Spermatophyta</taxon>
        <taxon>Magnoliopsida</taxon>
        <taxon>eudicotyledons</taxon>
        <taxon>Gunneridae</taxon>
        <taxon>Pentapetalae</taxon>
        <taxon>rosids</taxon>
        <taxon>fabids</taxon>
        <taxon>Cucurbitales</taxon>
        <taxon>Cucurbitaceae</taxon>
        <taxon>Cucurbiteae</taxon>
        <taxon>Cucurbita</taxon>
    </lineage>
</organism>
<evidence type="ECO:0000313" key="1">
    <source>
        <dbReference type="Proteomes" id="UP000504608"/>
    </source>
</evidence>
<dbReference type="FunFam" id="1.25.10.10:FF:000331">
    <property type="entry name" value="Phosphoprotein phosphatase, putative"/>
    <property type="match status" value="1"/>
</dbReference>
<dbReference type="GO" id="GO:0007165">
    <property type="term" value="P:signal transduction"/>
    <property type="evidence" value="ECO:0007669"/>
    <property type="project" value="InterPro"/>
</dbReference>
<dbReference type="InterPro" id="IPR016024">
    <property type="entry name" value="ARM-type_fold"/>
</dbReference>
<dbReference type="GeneID" id="111469910"/>
<gene>
    <name evidence="2" type="primary">LOC111469910</name>
</gene>
<keyword evidence="1" id="KW-1185">Reference proteome</keyword>
<protein>
    <submittedName>
        <fullName evidence="2">Serine/threonine protein phosphatase 2A 57 kDa regulatory subunit B' beta isoform-like</fullName>
    </submittedName>
</protein>
<dbReference type="PANTHER" id="PTHR10257">
    <property type="entry name" value="SERINE/THREONINE PROTEIN PHOSPHATASE 2A PP2A REGULATORY SUBUNIT B"/>
    <property type="match status" value="1"/>
</dbReference>
<dbReference type="Proteomes" id="UP000504608">
    <property type="component" value="Unplaced"/>
</dbReference>
<dbReference type="InterPro" id="IPR011989">
    <property type="entry name" value="ARM-like"/>
</dbReference>
<proteinExistence type="predicted"/>
<sequence length="456" mass="52655">MTEAVIFSNVRIACLFNLGSYKIISTETFQAAISEEQQQATVMGAQSNKPLPTLKHLFDQDPYSNKSFSFNNDLEDEILSISSFCTATTSQSASASHELKRFKLTHLFYVVKTSKHILHDDVLSSLLTLVSTNLFRPLPPPCTAAISSNVADDEVVIPIPSLTWPQLEIVYDMLLWLLINVDPQTLEKHIHNSFLLGLLSLFDSEETRERENLKNIYHQIYYRFTMYRSFMRKVMSTVFLDYIFETERHNGIAEMLELWGSIINGFAVPLKEEHKVFLKRILIPLHKAKGMQGFNKQLAYCVYQFVHKEPELGGLVVRRIIRYWPLANSQKELILIEELEDLVEKLDPKLHRDLAMPFCSHMNKCFNSLNSQVAERALYIWNSEAFVKMVSTAMEQVFPLIIQGMEEIVHSHWNDNVKKLAHNVKALLEEMNPFLYHKTLHQNGFQITQATQAQRL</sequence>
<dbReference type="Gene3D" id="1.25.10.10">
    <property type="entry name" value="Leucine-rich Repeat Variant"/>
    <property type="match status" value="1"/>
</dbReference>
<dbReference type="PANTHER" id="PTHR10257:SF28">
    <property type="entry name" value="SERINE_THREONINE PROTEIN PHOSPHATASE 2A REGULATORY SUBUNIT"/>
    <property type="match status" value="1"/>
</dbReference>